<evidence type="ECO:0000256" key="6">
    <source>
        <dbReference type="ARBA" id="ARBA00023002"/>
    </source>
</evidence>
<keyword evidence="4 7" id="KW-0554">One-carbon metabolism</keyword>
<evidence type="ECO:0000256" key="5">
    <source>
        <dbReference type="ARBA" id="ARBA00022857"/>
    </source>
</evidence>
<accession>A0A2I1I5M3</accession>
<organism evidence="9 10">
    <name type="scientific">Schaalia turicensis</name>
    <dbReference type="NCBI Taxonomy" id="131111"/>
    <lineage>
        <taxon>Bacteria</taxon>
        <taxon>Bacillati</taxon>
        <taxon>Actinomycetota</taxon>
        <taxon>Actinomycetes</taxon>
        <taxon>Actinomycetales</taxon>
        <taxon>Actinomycetaceae</taxon>
        <taxon>Schaalia</taxon>
    </lineage>
</organism>
<dbReference type="PROSITE" id="PS51330">
    <property type="entry name" value="DHFR_2"/>
    <property type="match status" value="1"/>
</dbReference>
<dbReference type="Gene3D" id="3.40.430.10">
    <property type="entry name" value="Dihydrofolate Reductase, subunit A"/>
    <property type="match status" value="1"/>
</dbReference>
<evidence type="ECO:0000256" key="4">
    <source>
        <dbReference type="ARBA" id="ARBA00022563"/>
    </source>
</evidence>
<dbReference type="CDD" id="cd00209">
    <property type="entry name" value="DHFR"/>
    <property type="match status" value="1"/>
</dbReference>
<reference evidence="9 10" key="1">
    <citation type="submission" date="2017-12" db="EMBL/GenBank/DDBJ databases">
        <title>Phylogenetic diversity of female urinary microbiome.</title>
        <authorList>
            <person name="Thomas-White K."/>
            <person name="Wolfe A.J."/>
        </authorList>
    </citation>
    <scope>NUCLEOTIDE SEQUENCE [LARGE SCALE GENOMIC DNA]</scope>
    <source>
        <strain evidence="9 10">UMB0250</strain>
    </source>
</reference>
<feature type="domain" description="DHFR" evidence="8">
    <location>
        <begin position="3"/>
        <end position="175"/>
    </location>
</feature>
<comment type="function">
    <text evidence="7">Key enzyme in folate metabolism. Catalyzes an essential reaction for de novo glycine and purine synthesis, and for DNA precursor synthesis.</text>
</comment>
<dbReference type="GO" id="GO:0005829">
    <property type="term" value="C:cytosol"/>
    <property type="evidence" value="ECO:0007669"/>
    <property type="project" value="TreeGrafter"/>
</dbReference>
<dbReference type="UniPathway" id="UPA00077">
    <property type="reaction ID" value="UER00158"/>
</dbReference>
<dbReference type="OrthoDB" id="9804315at2"/>
<dbReference type="EMBL" id="PKKJ01000003">
    <property type="protein sequence ID" value="PKY66393.1"/>
    <property type="molecule type" value="Genomic_DNA"/>
</dbReference>
<evidence type="ECO:0000259" key="8">
    <source>
        <dbReference type="PROSITE" id="PS51330"/>
    </source>
</evidence>
<dbReference type="Proteomes" id="UP000234545">
    <property type="component" value="Unassembled WGS sequence"/>
</dbReference>
<dbReference type="GO" id="GO:0050661">
    <property type="term" value="F:NADP binding"/>
    <property type="evidence" value="ECO:0007669"/>
    <property type="project" value="InterPro"/>
</dbReference>
<comment type="caution">
    <text evidence="9">The sequence shown here is derived from an EMBL/GenBank/DDBJ whole genome shotgun (WGS) entry which is preliminary data.</text>
</comment>
<evidence type="ECO:0000313" key="9">
    <source>
        <dbReference type="EMBL" id="PKY66393.1"/>
    </source>
</evidence>
<dbReference type="InterPro" id="IPR024072">
    <property type="entry name" value="DHFR-like_dom_sf"/>
</dbReference>
<evidence type="ECO:0000256" key="3">
    <source>
        <dbReference type="ARBA" id="ARBA00012856"/>
    </source>
</evidence>
<dbReference type="GO" id="GO:0004146">
    <property type="term" value="F:dihydrofolate reductase activity"/>
    <property type="evidence" value="ECO:0007669"/>
    <property type="project" value="UniProtKB-EC"/>
</dbReference>
<protein>
    <recommendedName>
        <fullName evidence="3 7">Dihydrofolate reductase</fullName>
        <ecNumber evidence="3 7">1.5.1.3</ecNumber>
    </recommendedName>
</protein>
<evidence type="ECO:0000256" key="7">
    <source>
        <dbReference type="PIRNR" id="PIRNR000194"/>
    </source>
</evidence>
<evidence type="ECO:0000256" key="2">
    <source>
        <dbReference type="ARBA" id="ARBA00009539"/>
    </source>
</evidence>
<comment type="similarity">
    <text evidence="2 7">Belongs to the dihydrofolate reductase family.</text>
</comment>
<dbReference type="GO" id="GO:0046654">
    <property type="term" value="P:tetrahydrofolate biosynthetic process"/>
    <property type="evidence" value="ECO:0007669"/>
    <property type="project" value="UniProtKB-UniPathway"/>
</dbReference>
<dbReference type="PIRSF" id="PIRSF000194">
    <property type="entry name" value="DHFR"/>
    <property type="match status" value="1"/>
</dbReference>
<sequence>MTTIASIWAQDKNGVLGTGTSMVWHVPADFAHFKASTLGCPIIMGRRSFEALGAPLPGRTNIVITRSHLYEADGIDLVYSIEAALKHAQDRAEADDAPYVWITGGAHLYAQTMDLVDELVVTDLDLDIEASNPDTPLVHAPAIDPTVWAVDPQRSDSEWNEKSGDARWKVTTYVRR</sequence>
<dbReference type="InterPro" id="IPR012259">
    <property type="entry name" value="DHFR"/>
</dbReference>
<dbReference type="PANTHER" id="PTHR48069:SF3">
    <property type="entry name" value="DIHYDROFOLATE REDUCTASE"/>
    <property type="match status" value="1"/>
</dbReference>
<dbReference type="Pfam" id="PF00186">
    <property type="entry name" value="DHFR_1"/>
    <property type="match status" value="1"/>
</dbReference>
<gene>
    <name evidence="9" type="ORF">CYJ25_03955</name>
</gene>
<evidence type="ECO:0000313" key="10">
    <source>
        <dbReference type="Proteomes" id="UP000234545"/>
    </source>
</evidence>
<proteinExistence type="inferred from homology"/>
<dbReference type="PRINTS" id="PR00070">
    <property type="entry name" value="DHFR"/>
</dbReference>
<dbReference type="SUPFAM" id="SSF53597">
    <property type="entry name" value="Dihydrofolate reductase-like"/>
    <property type="match status" value="1"/>
</dbReference>
<dbReference type="InterPro" id="IPR001796">
    <property type="entry name" value="DHFR_dom"/>
</dbReference>
<dbReference type="GO" id="GO:0046655">
    <property type="term" value="P:folic acid metabolic process"/>
    <property type="evidence" value="ECO:0007669"/>
    <property type="project" value="TreeGrafter"/>
</dbReference>
<comment type="pathway">
    <text evidence="1 7">Cofactor biosynthesis; tetrahydrofolate biosynthesis; 5,6,7,8-tetrahydrofolate from 7,8-dihydrofolate: step 1/1.</text>
</comment>
<dbReference type="RefSeq" id="WP_101627908.1">
    <property type="nucleotide sequence ID" value="NZ_PKKJ01000003.1"/>
</dbReference>
<dbReference type="GO" id="GO:0006730">
    <property type="term" value="P:one-carbon metabolic process"/>
    <property type="evidence" value="ECO:0007669"/>
    <property type="project" value="UniProtKB-KW"/>
</dbReference>
<evidence type="ECO:0000256" key="1">
    <source>
        <dbReference type="ARBA" id="ARBA00004903"/>
    </source>
</evidence>
<dbReference type="GO" id="GO:0046452">
    <property type="term" value="P:dihydrofolate metabolic process"/>
    <property type="evidence" value="ECO:0007669"/>
    <property type="project" value="TreeGrafter"/>
</dbReference>
<comment type="catalytic activity">
    <reaction evidence="7">
        <text>(6S)-5,6,7,8-tetrahydrofolate + NADP(+) = 7,8-dihydrofolate + NADPH + H(+)</text>
        <dbReference type="Rhea" id="RHEA:15009"/>
        <dbReference type="ChEBI" id="CHEBI:15378"/>
        <dbReference type="ChEBI" id="CHEBI:57451"/>
        <dbReference type="ChEBI" id="CHEBI:57453"/>
        <dbReference type="ChEBI" id="CHEBI:57783"/>
        <dbReference type="ChEBI" id="CHEBI:58349"/>
        <dbReference type="EC" id="1.5.1.3"/>
    </reaction>
</comment>
<keyword evidence="6 7" id="KW-0560">Oxidoreductase</keyword>
<dbReference type="EC" id="1.5.1.3" evidence="3 7"/>
<dbReference type="PANTHER" id="PTHR48069">
    <property type="entry name" value="DIHYDROFOLATE REDUCTASE"/>
    <property type="match status" value="1"/>
</dbReference>
<keyword evidence="5 7" id="KW-0521">NADP</keyword>
<name>A0A2I1I5M3_9ACTO</name>
<dbReference type="AlphaFoldDB" id="A0A2I1I5M3"/>